<evidence type="ECO:0000313" key="5">
    <source>
        <dbReference type="Proteomes" id="UP000324738"/>
    </source>
</evidence>
<keyword evidence="2" id="KW-0456">Lyase</keyword>
<proteinExistence type="inferred from homology"/>
<dbReference type="CDD" id="cd06558">
    <property type="entry name" value="crotonase-like"/>
    <property type="match status" value="1"/>
</dbReference>
<dbReference type="OrthoDB" id="9795613at2"/>
<sequence length="317" mass="34177">MKLASSSTLIPERACTMPILRFRSIEFCIHSTKLAVNPIVYKLPQERRLMSKAPITTGDTRISCVIDEIGVALVTIERPEKRNAMALSMWTALRDIFLDLGQRSDLRCIILTGKGDHFCAGADISEFDKVRADSAAGLKYDRINDETTLAIRDCPKPVIAAVSGFTVGGGLGLALACDFRVAHSSLRAGIPAGRLGLVYSVLDCSLLVERLGLTAAKEVLLTGAIVDLDNARRLGLTDRVTEGNVVEAAHELAAEIARNAPLSLAGNKAILNALANGTAKDRAGELENLIARAFDSDDYREGQRAFAERRPAVFCGR</sequence>
<dbReference type="GO" id="GO:0016829">
    <property type="term" value="F:lyase activity"/>
    <property type="evidence" value="ECO:0007669"/>
    <property type="project" value="UniProtKB-KW"/>
</dbReference>
<dbReference type="PROSITE" id="PS00166">
    <property type="entry name" value="ENOYL_COA_HYDRATASE"/>
    <property type="match status" value="1"/>
</dbReference>
<name>A0A5B0E456_9HYPH</name>
<dbReference type="Proteomes" id="UP000324738">
    <property type="component" value="Unassembled WGS sequence"/>
</dbReference>
<dbReference type="InterPro" id="IPR001753">
    <property type="entry name" value="Enoyl-CoA_hydra/iso"/>
</dbReference>
<comment type="similarity">
    <text evidence="1 3">Belongs to the enoyl-CoA hydratase/isomerase family.</text>
</comment>
<protein>
    <submittedName>
        <fullName evidence="4">3-hydroxybutyryl-CoA dehydratase</fullName>
    </submittedName>
</protein>
<organism evidence="4 5">
    <name type="scientific">Aureimonas fodinaquatilis</name>
    <dbReference type="NCBI Taxonomy" id="2565783"/>
    <lineage>
        <taxon>Bacteria</taxon>
        <taxon>Pseudomonadati</taxon>
        <taxon>Pseudomonadota</taxon>
        <taxon>Alphaproteobacteria</taxon>
        <taxon>Hyphomicrobiales</taxon>
        <taxon>Aurantimonadaceae</taxon>
        <taxon>Aureimonas</taxon>
    </lineage>
</organism>
<dbReference type="EMBL" id="VTWH01000001">
    <property type="protein sequence ID" value="KAA0972179.1"/>
    <property type="molecule type" value="Genomic_DNA"/>
</dbReference>
<keyword evidence="5" id="KW-1185">Reference proteome</keyword>
<dbReference type="InterPro" id="IPR018376">
    <property type="entry name" value="Enoyl-CoA_hyd/isom_CS"/>
</dbReference>
<evidence type="ECO:0000313" key="4">
    <source>
        <dbReference type="EMBL" id="KAA0972179.1"/>
    </source>
</evidence>
<dbReference type="Pfam" id="PF00378">
    <property type="entry name" value="ECH_1"/>
    <property type="match status" value="1"/>
</dbReference>
<dbReference type="PANTHER" id="PTHR11941">
    <property type="entry name" value="ENOYL-COA HYDRATASE-RELATED"/>
    <property type="match status" value="1"/>
</dbReference>
<evidence type="ECO:0000256" key="1">
    <source>
        <dbReference type="ARBA" id="ARBA00005254"/>
    </source>
</evidence>
<dbReference type="AlphaFoldDB" id="A0A5B0E456"/>
<dbReference type="InterPro" id="IPR014748">
    <property type="entry name" value="Enoyl-CoA_hydra_C"/>
</dbReference>
<reference evidence="4 5" key="1">
    <citation type="submission" date="2019-08" db="EMBL/GenBank/DDBJ databases">
        <title>Aureimonas fodiniaquatilis sp. nov., isolated from a coal mine wastewater.</title>
        <authorList>
            <person name="Kim W."/>
        </authorList>
    </citation>
    <scope>NUCLEOTIDE SEQUENCE [LARGE SCALE GENOMIC DNA]</scope>
    <source>
        <strain evidence="4 5">CAU 1482</strain>
    </source>
</reference>
<comment type="caution">
    <text evidence="4">The sequence shown here is derived from an EMBL/GenBank/DDBJ whole genome shotgun (WGS) entry which is preliminary data.</text>
</comment>
<accession>A0A5B0E456</accession>
<dbReference type="PANTHER" id="PTHR11941:SF54">
    <property type="entry name" value="ENOYL-COA HYDRATASE, MITOCHONDRIAL"/>
    <property type="match status" value="1"/>
</dbReference>
<dbReference type="InterPro" id="IPR029045">
    <property type="entry name" value="ClpP/crotonase-like_dom_sf"/>
</dbReference>
<evidence type="ECO:0000256" key="3">
    <source>
        <dbReference type="RuleBase" id="RU003707"/>
    </source>
</evidence>
<dbReference type="SUPFAM" id="SSF52096">
    <property type="entry name" value="ClpP/crotonase"/>
    <property type="match status" value="1"/>
</dbReference>
<evidence type="ECO:0000256" key="2">
    <source>
        <dbReference type="ARBA" id="ARBA00023239"/>
    </source>
</evidence>
<dbReference type="Gene3D" id="1.10.12.10">
    <property type="entry name" value="Lyase 2-enoyl-coa Hydratase, Chain A, domain 2"/>
    <property type="match status" value="1"/>
</dbReference>
<dbReference type="Gene3D" id="3.90.226.10">
    <property type="entry name" value="2-enoyl-CoA Hydratase, Chain A, domain 1"/>
    <property type="match status" value="1"/>
</dbReference>
<dbReference type="GO" id="GO:0006635">
    <property type="term" value="P:fatty acid beta-oxidation"/>
    <property type="evidence" value="ECO:0007669"/>
    <property type="project" value="TreeGrafter"/>
</dbReference>
<gene>
    <name evidence="4" type="ORF">FPY71_03435</name>
</gene>